<keyword evidence="1" id="KW-0812">Transmembrane</keyword>
<dbReference type="Proteomes" id="UP000294933">
    <property type="component" value="Unassembled WGS sequence"/>
</dbReference>
<evidence type="ECO:0000313" key="2">
    <source>
        <dbReference type="EMBL" id="TDL16663.1"/>
    </source>
</evidence>
<feature type="transmembrane region" description="Helical" evidence="1">
    <location>
        <begin position="7"/>
        <end position="26"/>
    </location>
</feature>
<organism evidence="2 3">
    <name type="scientific">Rickenella mellea</name>
    <dbReference type="NCBI Taxonomy" id="50990"/>
    <lineage>
        <taxon>Eukaryota</taxon>
        <taxon>Fungi</taxon>
        <taxon>Dikarya</taxon>
        <taxon>Basidiomycota</taxon>
        <taxon>Agaricomycotina</taxon>
        <taxon>Agaricomycetes</taxon>
        <taxon>Hymenochaetales</taxon>
        <taxon>Rickenellaceae</taxon>
        <taxon>Rickenella</taxon>
    </lineage>
</organism>
<sequence>MRVNGLMGVADTFGASLPVISIAWPADSVGLGGGGAPPRRALSGGLLGVAVAFGFMVLMMAVILASAPPTRTLSVC</sequence>
<protein>
    <submittedName>
        <fullName evidence="2">Uncharacterized protein</fullName>
    </submittedName>
</protein>
<keyword evidence="1" id="KW-1133">Transmembrane helix</keyword>
<dbReference type="EMBL" id="ML170238">
    <property type="protein sequence ID" value="TDL16663.1"/>
    <property type="molecule type" value="Genomic_DNA"/>
</dbReference>
<accession>A0A4Y7PMK1</accession>
<keyword evidence="3" id="KW-1185">Reference proteome</keyword>
<name>A0A4Y7PMK1_9AGAM</name>
<evidence type="ECO:0000256" key="1">
    <source>
        <dbReference type="SAM" id="Phobius"/>
    </source>
</evidence>
<proteinExistence type="predicted"/>
<dbReference type="VEuPathDB" id="FungiDB:BD410DRAFT_795151"/>
<feature type="transmembrane region" description="Helical" evidence="1">
    <location>
        <begin position="46"/>
        <end position="65"/>
    </location>
</feature>
<evidence type="ECO:0000313" key="3">
    <source>
        <dbReference type="Proteomes" id="UP000294933"/>
    </source>
</evidence>
<reference evidence="2 3" key="1">
    <citation type="submission" date="2018-06" db="EMBL/GenBank/DDBJ databases">
        <title>A transcriptomic atlas of mushroom development highlights an independent origin of complex multicellularity.</title>
        <authorList>
            <consortium name="DOE Joint Genome Institute"/>
            <person name="Krizsan K."/>
            <person name="Almasi E."/>
            <person name="Merenyi Z."/>
            <person name="Sahu N."/>
            <person name="Viragh M."/>
            <person name="Koszo T."/>
            <person name="Mondo S."/>
            <person name="Kiss B."/>
            <person name="Balint B."/>
            <person name="Kues U."/>
            <person name="Barry K."/>
            <person name="Hegedus J.C."/>
            <person name="Henrissat B."/>
            <person name="Johnson J."/>
            <person name="Lipzen A."/>
            <person name="Ohm R."/>
            <person name="Nagy I."/>
            <person name="Pangilinan J."/>
            <person name="Yan J."/>
            <person name="Xiong Y."/>
            <person name="Grigoriev I.V."/>
            <person name="Hibbett D.S."/>
            <person name="Nagy L.G."/>
        </authorList>
    </citation>
    <scope>NUCLEOTIDE SEQUENCE [LARGE SCALE GENOMIC DNA]</scope>
    <source>
        <strain evidence="2 3">SZMC22713</strain>
    </source>
</reference>
<dbReference type="AlphaFoldDB" id="A0A4Y7PMK1"/>
<keyword evidence="1" id="KW-0472">Membrane</keyword>
<gene>
    <name evidence="2" type="ORF">BD410DRAFT_795151</name>
</gene>